<evidence type="ECO:0000313" key="1">
    <source>
        <dbReference type="EMBL" id="MFC0622804.1"/>
    </source>
</evidence>
<name>A0ABV6QDT7_9ACTN</name>
<dbReference type="EMBL" id="JBHLTC010000001">
    <property type="protein sequence ID" value="MFC0622804.1"/>
    <property type="molecule type" value="Genomic_DNA"/>
</dbReference>
<proteinExistence type="predicted"/>
<sequence length="80" mass="8245">MFNASTRRAIRTGFDVALGTLLVLTVIVPSLSDFGVSSDDEAKVFALVVAATALVSKVRNALEDLGVLPAVLKADPSGDA</sequence>
<organism evidence="1 2">
    <name type="scientific">Kribbella deserti</name>
    <dbReference type="NCBI Taxonomy" id="1926257"/>
    <lineage>
        <taxon>Bacteria</taxon>
        <taxon>Bacillati</taxon>
        <taxon>Actinomycetota</taxon>
        <taxon>Actinomycetes</taxon>
        <taxon>Propionibacteriales</taxon>
        <taxon>Kribbellaceae</taxon>
        <taxon>Kribbella</taxon>
    </lineage>
</organism>
<dbReference type="RefSeq" id="WP_380043481.1">
    <property type="nucleotide sequence ID" value="NZ_JBHLTC010000001.1"/>
</dbReference>
<accession>A0ABV6QDT7</accession>
<protein>
    <recommendedName>
        <fullName evidence="3">Holin</fullName>
    </recommendedName>
</protein>
<evidence type="ECO:0000313" key="2">
    <source>
        <dbReference type="Proteomes" id="UP001589890"/>
    </source>
</evidence>
<reference evidence="1 2" key="1">
    <citation type="submission" date="2024-09" db="EMBL/GenBank/DDBJ databases">
        <authorList>
            <person name="Sun Q."/>
            <person name="Mori K."/>
        </authorList>
    </citation>
    <scope>NUCLEOTIDE SEQUENCE [LARGE SCALE GENOMIC DNA]</scope>
    <source>
        <strain evidence="1 2">CGMCC 1.15906</strain>
    </source>
</reference>
<keyword evidence="2" id="KW-1185">Reference proteome</keyword>
<dbReference type="Proteomes" id="UP001589890">
    <property type="component" value="Unassembled WGS sequence"/>
</dbReference>
<evidence type="ECO:0008006" key="3">
    <source>
        <dbReference type="Google" id="ProtNLM"/>
    </source>
</evidence>
<gene>
    <name evidence="1" type="ORF">ACFFGN_01955</name>
</gene>
<comment type="caution">
    <text evidence="1">The sequence shown here is derived from an EMBL/GenBank/DDBJ whole genome shotgun (WGS) entry which is preliminary data.</text>
</comment>